<gene>
    <name evidence="2" type="ORF">GCM10017559_31800</name>
</gene>
<dbReference type="InterPro" id="IPR050312">
    <property type="entry name" value="IolE/XylAMocC-like"/>
</dbReference>
<evidence type="ECO:0000313" key="2">
    <source>
        <dbReference type="EMBL" id="GAA3007326.1"/>
    </source>
</evidence>
<dbReference type="InterPro" id="IPR013022">
    <property type="entry name" value="Xyl_isomerase-like_TIM-brl"/>
</dbReference>
<dbReference type="SUPFAM" id="SSF51658">
    <property type="entry name" value="Xylose isomerase-like"/>
    <property type="match status" value="1"/>
</dbReference>
<dbReference type="InterPro" id="IPR036237">
    <property type="entry name" value="Xyl_isomerase-like_sf"/>
</dbReference>
<proteinExistence type="predicted"/>
<feature type="domain" description="Xylose isomerase-like TIM barrel" evidence="1">
    <location>
        <begin position="25"/>
        <end position="256"/>
    </location>
</feature>
<dbReference type="RefSeq" id="WP_344894976.1">
    <property type="nucleotide sequence ID" value="NZ_BAAAWD010000007.1"/>
</dbReference>
<dbReference type="GO" id="GO:0016853">
    <property type="term" value="F:isomerase activity"/>
    <property type="evidence" value="ECO:0007669"/>
    <property type="project" value="UniProtKB-KW"/>
</dbReference>
<comment type="caution">
    <text evidence="2">The sequence shown here is derived from an EMBL/GenBank/DDBJ whole genome shotgun (WGS) entry which is preliminary data.</text>
</comment>
<organism evidence="2 3">
    <name type="scientific">Streptosporangium longisporum</name>
    <dbReference type="NCBI Taxonomy" id="46187"/>
    <lineage>
        <taxon>Bacteria</taxon>
        <taxon>Bacillati</taxon>
        <taxon>Actinomycetota</taxon>
        <taxon>Actinomycetes</taxon>
        <taxon>Streptosporangiales</taxon>
        <taxon>Streptosporangiaceae</taxon>
        <taxon>Streptosporangium</taxon>
    </lineage>
</organism>
<dbReference type="EMBL" id="BAAAWD010000007">
    <property type="protein sequence ID" value="GAA3007326.1"/>
    <property type="molecule type" value="Genomic_DNA"/>
</dbReference>
<keyword evidence="3" id="KW-1185">Reference proteome</keyword>
<protein>
    <submittedName>
        <fullName evidence="2">Sugar phosphate isomerase/epimerase</fullName>
    </submittedName>
</protein>
<keyword evidence="2" id="KW-0413">Isomerase</keyword>
<name>A0ABN3XY79_9ACTN</name>
<dbReference type="Gene3D" id="3.20.20.150">
    <property type="entry name" value="Divalent-metal-dependent TIM barrel enzymes"/>
    <property type="match status" value="1"/>
</dbReference>
<evidence type="ECO:0000259" key="1">
    <source>
        <dbReference type="Pfam" id="PF01261"/>
    </source>
</evidence>
<dbReference type="PANTHER" id="PTHR12110">
    <property type="entry name" value="HYDROXYPYRUVATE ISOMERASE"/>
    <property type="match status" value="1"/>
</dbReference>
<dbReference type="PANTHER" id="PTHR12110:SF41">
    <property type="entry name" value="INOSOSE DEHYDRATASE"/>
    <property type="match status" value="1"/>
</dbReference>
<sequence length="277" mass="30044">MRRVPFLTSGMCSVTYRPLSADRIVELAAGAGLDRVEWGQDAHVPLGDEAEARRVAEATRAAGLEVSALGSYYRAGVVTDPEEDRRVWRQVLGAARALGAPRIRVWAGNTASAAVDAAGRRRILDGLRRCVDSAAETTTDDGTGVTVATEFHDGTLTDEIVSARSMLDDVPGLRTYWQPPNGMPDEQALAGLEAVLDRVDGVHVFSWWPTPRERWPLEHREALWRSALAMVAATGRRIDTSLEFVPGDDPAVLSREAATLRRYLLDACAGDDAGRPA</sequence>
<accession>A0ABN3XY79</accession>
<evidence type="ECO:0000313" key="3">
    <source>
        <dbReference type="Proteomes" id="UP001499930"/>
    </source>
</evidence>
<dbReference type="Pfam" id="PF01261">
    <property type="entry name" value="AP_endonuc_2"/>
    <property type="match status" value="1"/>
</dbReference>
<dbReference type="Proteomes" id="UP001499930">
    <property type="component" value="Unassembled WGS sequence"/>
</dbReference>
<reference evidence="2 3" key="1">
    <citation type="journal article" date="2019" name="Int. J. Syst. Evol. Microbiol.">
        <title>The Global Catalogue of Microorganisms (GCM) 10K type strain sequencing project: providing services to taxonomists for standard genome sequencing and annotation.</title>
        <authorList>
            <consortium name="The Broad Institute Genomics Platform"/>
            <consortium name="The Broad Institute Genome Sequencing Center for Infectious Disease"/>
            <person name="Wu L."/>
            <person name="Ma J."/>
        </authorList>
    </citation>
    <scope>NUCLEOTIDE SEQUENCE [LARGE SCALE GENOMIC DNA]</scope>
    <source>
        <strain evidence="2 3">JCM 3106</strain>
    </source>
</reference>